<evidence type="ECO:0000259" key="1">
    <source>
        <dbReference type="PROSITE" id="PS51831"/>
    </source>
</evidence>
<dbReference type="Gene3D" id="1.10.3210.50">
    <property type="match status" value="1"/>
</dbReference>
<dbReference type="PANTHER" id="PTHR33594">
    <property type="entry name" value="SUPERFAMILY HYDROLASE, PUTATIVE (AFU_ORTHOLOGUE AFUA_1G03035)-RELATED"/>
    <property type="match status" value="1"/>
</dbReference>
<dbReference type="SMART" id="SM00471">
    <property type="entry name" value="HDc"/>
    <property type="match status" value="1"/>
</dbReference>
<organism evidence="2 3">
    <name type="scientific">Taishania pollutisoli</name>
    <dbReference type="NCBI Taxonomy" id="2766479"/>
    <lineage>
        <taxon>Bacteria</taxon>
        <taxon>Pseudomonadati</taxon>
        <taxon>Bacteroidota</taxon>
        <taxon>Flavobacteriia</taxon>
        <taxon>Flavobacteriales</taxon>
        <taxon>Crocinitomicaceae</taxon>
        <taxon>Taishania</taxon>
    </lineage>
</organism>
<comment type="caution">
    <text evidence="2">The sequence shown here is derived from an EMBL/GenBank/DDBJ whole genome shotgun (WGS) entry which is preliminary data.</text>
</comment>
<dbReference type="InterPro" id="IPR006674">
    <property type="entry name" value="HD_domain"/>
</dbReference>
<dbReference type="CDD" id="cd00077">
    <property type="entry name" value="HDc"/>
    <property type="match status" value="1"/>
</dbReference>
<evidence type="ECO:0000313" key="2">
    <source>
        <dbReference type="EMBL" id="MBC9811008.1"/>
    </source>
</evidence>
<dbReference type="Proteomes" id="UP000652681">
    <property type="component" value="Unassembled WGS sequence"/>
</dbReference>
<dbReference type="PROSITE" id="PS51831">
    <property type="entry name" value="HD"/>
    <property type="match status" value="1"/>
</dbReference>
<dbReference type="AlphaFoldDB" id="A0A8J6P9F4"/>
<proteinExistence type="predicted"/>
<dbReference type="EMBL" id="JACVEL010000001">
    <property type="protein sequence ID" value="MBC9811008.1"/>
    <property type="molecule type" value="Genomic_DNA"/>
</dbReference>
<dbReference type="SUPFAM" id="SSF109604">
    <property type="entry name" value="HD-domain/PDEase-like"/>
    <property type="match status" value="1"/>
</dbReference>
<feature type="domain" description="HD" evidence="1">
    <location>
        <begin position="32"/>
        <end position="135"/>
    </location>
</feature>
<protein>
    <submittedName>
        <fullName evidence="2">HD domain-containing protein</fullName>
    </submittedName>
</protein>
<name>A0A8J6P9F4_9FLAO</name>
<sequence length="223" mass="25165">MFNLADYSVKNLVERITDFVKSQNSDIATGHDWYHIDRVRKNALYLQSQEGGDKEVIELAALLHDISDYKFNGGNEQLGGDVSYNAVISAGGSSETAEKVRIIVNSVSYKGANVEDTTTSLEAKIVQDADRLDAIGAIGIARTFAYGGHVGNPIYDPELPHKLHNTFDEYKNAKSTTINHFYEKLLLLSDKMHTDTARLIAENRTEYMKNFLTQFYREWNNDF</sequence>
<dbReference type="Pfam" id="PF01966">
    <property type="entry name" value="HD"/>
    <property type="match status" value="1"/>
</dbReference>
<keyword evidence="3" id="KW-1185">Reference proteome</keyword>
<dbReference type="InterPro" id="IPR003607">
    <property type="entry name" value="HD/PDEase_dom"/>
</dbReference>
<gene>
    <name evidence="2" type="ORF">H9Y05_00825</name>
</gene>
<reference evidence="2" key="1">
    <citation type="submission" date="2020-09" db="EMBL/GenBank/DDBJ databases">
        <title>Taishania pollutisoli gen. nov., sp. nov., Isolated from Tetrabromobisphenol A-Contaminated Soil.</title>
        <authorList>
            <person name="Chen Q."/>
        </authorList>
    </citation>
    <scope>NUCLEOTIDE SEQUENCE</scope>
    <source>
        <strain evidence="2">CZZ-1</strain>
    </source>
</reference>
<accession>A0A8J6P9F4</accession>
<dbReference type="PANTHER" id="PTHR33594:SF1">
    <property type="entry name" value="HD_PDEASE DOMAIN-CONTAINING PROTEIN"/>
    <property type="match status" value="1"/>
</dbReference>
<evidence type="ECO:0000313" key="3">
    <source>
        <dbReference type="Proteomes" id="UP000652681"/>
    </source>
</evidence>